<dbReference type="Proteomes" id="UP000499080">
    <property type="component" value="Unassembled WGS sequence"/>
</dbReference>
<keyword evidence="2" id="KW-1185">Reference proteome</keyword>
<organism evidence="1 2">
    <name type="scientific">Araneus ventricosus</name>
    <name type="common">Orbweaver spider</name>
    <name type="synonym">Epeira ventricosa</name>
    <dbReference type="NCBI Taxonomy" id="182803"/>
    <lineage>
        <taxon>Eukaryota</taxon>
        <taxon>Metazoa</taxon>
        <taxon>Ecdysozoa</taxon>
        <taxon>Arthropoda</taxon>
        <taxon>Chelicerata</taxon>
        <taxon>Arachnida</taxon>
        <taxon>Araneae</taxon>
        <taxon>Araneomorphae</taxon>
        <taxon>Entelegynae</taxon>
        <taxon>Araneoidea</taxon>
        <taxon>Araneidae</taxon>
        <taxon>Araneus</taxon>
    </lineage>
</organism>
<dbReference type="OrthoDB" id="6472424at2759"/>
<gene>
    <name evidence="1" type="ORF">AVEN_81291_1</name>
</gene>
<evidence type="ECO:0000313" key="1">
    <source>
        <dbReference type="EMBL" id="GBL87659.1"/>
    </source>
</evidence>
<dbReference type="EMBL" id="BGPR01000055">
    <property type="protein sequence ID" value="GBL87659.1"/>
    <property type="molecule type" value="Genomic_DNA"/>
</dbReference>
<protein>
    <submittedName>
        <fullName evidence="1">Uncharacterized protein</fullName>
    </submittedName>
</protein>
<accession>A0A4Y2B8C7</accession>
<name>A0A4Y2B8C7_ARAVE</name>
<proteinExistence type="predicted"/>
<dbReference type="AlphaFoldDB" id="A0A4Y2B8C7"/>
<reference evidence="1 2" key="1">
    <citation type="journal article" date="2019" name="Sci. Rep.">
        <title>Orb-weaving spider Araneus ventricosus genome elucidates the spidroin gene catalogue.</title>
        <authorList>
            <person name="Kono N."/>
            <person name="Nakamura H."/>
            <person name="Ohtoshi R."/>
            <person name="Moran D.A.P."/>
            <person name="Shinohara A."/>
            <person name="Yoshida Y."/>
            <person name="Fujiwara M."/>
            <person name="Mori M."/>
            <person name="Tomita M."/>
            <person name="Arakawa K."/>
        </authorList>
    </citation>
    <scope>NUCLEOTIDE SEQUENCE [LARGE SCALE GENOMIC DNA]</scope>
</reference>
<evidence type="ECO:0000313" key="2">
    <source>
        <dbReference type="Proteomes" id="UP000499080"/>
    </source>
</evidence>
<sequence>MNLAYAEFSLDVQESLAAQFFADAIRDEETQFSTRIIESCASLPADMLKCAQPEIQTRVQMCVGNPQQINVRFKPSGLRINVINMSFCTKSIVLYNFVIDFLSYIAPFSR</sequence>
<comment type="caution">
    <text evidence="1">The sequence shown here is derived from an EMBL/GenBank/DDBJ whole genome shotgun (WGS) entry which is preliminary data.</text>
</comment>